<sequence>MSKFKLFFQNVRKNAFNIMFWAPLANWGFVIAGNFRIFKKSYTTHNNDNTDNDDDNDNNDDNDNDDNDNDDNNDNDNYYQMLCQKLAKHYYCVQLRT</sequence>
<feature type="compositionally biased region" description="Acidic residues" evidence="1">
    <location>
        <begin position="50"/>
        <end position="74"/>
    </location>
</feature>
<evidence type="ECO:0000256" key="1">
    <source>
        <dbReference type="SAM" id="MobiDB-lite"/>
    </source>
</evidence>
<feature type="transmembrane region" description="Helical" evidence="2">
    <location>
        <begin position="20"/>
        <end position="38"/>
    </location>
</feature>
<keyword evidence="2" id="KW-0812">Transmembrane</keyword>
<keyword evidence="2" id="KW-1133">Transmembrane helix</keyword>
<proteinExistence type="predicted"/>
<keyword evidence="3" id="KW-0670">Pyruvate</keyword>
<organism evidence="3 4">
    <name type="scientific">Plasmodium yoelii yoelii</name>
    <dbReference type="NCBI Taxonomy" id="73239"/>
    <lineage>
        <taxon>Eukaryota</taxon>
        <taxon>Sar</taxon>
        <taxon>Alveolata</taxon>
        <taxon>Apicomplexa</taxon>
        <taxon>Aconoidasida</taxon>
        <taxon>Haemosporida</taxon>
        <taxon>Plasmodiidae</taxon>
        <taxon>Plasmodium</taxon>
        <taxon>Plasmodium (Vinckeia)</taxon>
    </lineage>
</organism>
<name>A0AAF0B7B7_PLAYO</name>
<evidence type="ECO:0000313" key="4">
    <source>
        <dbReference type="Proteomes" id="UP001054126"/>
    </source>
</evidence>
<dbReference type="Proteomes" id="UP001054126">
    <property type="component" value="Chromosome 13"/>
</dbReference>
<gene>
    <name evidence="3" type="ORF">Py17XNL_001303434</name>
</gene>
<feature type="region of interest" description="Disordered" evidence="1">
    <location>
        <begin position="45"/>
        <end position="76"/>
    </location>
</feature>
<accession>A0AAF0B7B7</accession>
<evidence type="ECO:0000256" key="2">
    <source>
        <dbReference type="SAM" id="Phobius"/>
    </source>
</evidence>
<dbReference type="EMBL" id="CP115537">
    <property type="protein sequence ID" value="WBY60329.1"/>
    <property type="molecule type" value="Genomic_DNA"/>
</dbReference>
<dbReference type="AlphaFoldDB" id="A0AAF0B7B7"/>
<keyword evidence="2" id="KW-0472">Membrane</keyword>
<reference evidence="3" key="1">
    <citation type="submission" date="2023-01" db="EMBL/GenBank/DDBJ databases">
        <title>Long-Read Genome Assembly and Gene Model Annotations for the Rodent Malaria Parasite Plasmodium yoelii 17XNL.</title>
        <authorList>
            <person name="Mitchell G.J."/>
            <person name="Sebastian A."/>
            <person name="Albert I."/>
            <person name="Lindner S.E."/>
        </authorList>
    </citation>
    <scope>NUCLEOTIDE SEQUENCE</scope>
    <source>
        <strain evidence="3">17XNL clone 1.1</strain>
    </source>
</reference>
<evidence type="ECO:0000313" key="3">
    <source>
        <dbReference type="EMBL" id="WBY60329.1"/>
    </source>
</evidence>
<protein>
    <submittedName>
        <fullName evidence="3">Mitochondrial pyruvate carrier protein 1</fullName>
    </submittedName>
</protein>